<gene>
    <name evidence="6" type="ORF">ACG00Y_22545</name>
</gene>
<name>A0ABW7FBF4_9BURK</name>
<keyword evidence="3" id="KW-0808">Transferase</keyword>
<evidence type="ECO:0000256" key="3">
    <source>
        <dbReference type="ARBA" id="ARBA00022679"/>
    </source>
</evidence>
<keyword evidence="2" id="KW-0489">Methyltransferase</keyword>
<evidence type="ECO:0000256" key="2">
    <source>
        <dbReference type="ARBA" id="ARBA00022603"/>
    </source>
</evidence>
<keyword evidence="7" id="KW-1185">Reference proteome</keyword>
<dbReference type="PROSITE" id="PS00092">
    <property type="entry name" value="N6_MTASE"/>
    <property type="match status" value="1"/>
</dbReference>
<sequence>MSRLRPGQVRDAIVDVLQATDSASVSQIALGVEQRIGPVPASSVRSYLQINTPELFVRQERGQYALAGFERAAARPVLAAKAADSAAFDDGRITLHRQDCMDWLAQAAENSVEAVVTDPPYGLIEYSDAEQEKLRAGRGGVWRIPPSFDGSARAPLPRFTVLKERELAELDRFFCEWARRVLRVLVPGANVVMASNPLLSHIVAGALARAGLERRGEIARLVMTMRGGDRPKGAHEEFKDVSAMPRSQWEPWLLFRKPLEGRVQDNLRRWKTGGFRRISDERPFGDVIESAPTRAKERAIADHPSLKPQDFMRRIVRGVLPLGEGVVLDPFAGGGSTLAAAMAVGYRAQGIERDADYFQLAKRAIPKLAALDVGA</sequence>
<feature type="domain" description="DNA methylase N-4/N-6" evidence="5">
    <location>
        <begin position="112"/>
        <end position="362"/>
    </location>
</feature>
<comment type="similarity">
    <text evidence="1 4">Belongs to the N(4)/N(6)-methyltransferase family.</text>
</comment>
<accession>A0ABW7FBF4</accession>
<proteinExistence type="inferred from homology"/>
<evidence type="ECO:0000256" key="1">
    <source>
        <dbReference type="ARBA" id="ARBA00006594"/>
    </source>
</evidence>
<dbReference type="InterPro" id="IPR029063">
    <property type="entry name" value="SAM-dependent_MTases_sf"/>
</dbReference>
<dbReference type="Proteomes" id="UP001606210">
    <property type="component" value="Unassembled WGS sequence"/>
</dbReference>
<dbReference type="InterPro" id="IPR002052">
    <property type="entry name" value="DNA_methylase_N6_adenine_CS"/>
</dbReference>
<evidence type="ECO:0000313" key="7">
    <source>
        <dbReference type="Proteomes" id="UP001606210"/>
    </source>
</evidence>
<comment type="caution">
    <text evidence="6">The sequence shown here is derived from an EMBL/GenBank/DDBJ whole genome shotgun (WGS) entry which is preliminary data.</text>
</comment>
<dbReference type="EC" id="2.1.1.-" evidence="4"/>
<evidence type="ECO:0000313" key="6">
    <source>
        <dbReference type="EMBL" id="MFG6432713.1"/>
    </source>
</evidence>
<dbReference type="RefSeq" id="WP_394482798.1">
    <property type="nucleotide sequence ID" value="NZ_JBIGHV010000009.1"/>
</dbReference>
<evidence type="ECO:0000259" key="5">
    <source>
        <dbReference type="Pfam" id="PF01555"/>
    </source>
</evidence>
<reference evidence="6 7" key="1">
    <citation type="submission" date="2024-08" db="EMBL/GenBank/DDBJ databases">
        <authorList>
            <person name="Lu H."/>
        </authorList>
    </citation>
    <scope>NUCLEOTIDE SEQUENCE [LARGE SCALE GENOMIC DNA]</scope>
    <source>
        <strain evidence="6 7">LYH14W</strain>
    </source>
</reference>
<dbReference type="InterPro" id="IPR002941">
    <property type="entry name" value="DNA_methylase_N4/N6"/>
</dbReference>
<dbReference type="InterPro" id="IPR001091">
    <property type="entry name" value="RM_Methyltransferase"/>
</dbReference>
<dbReference type="EMBL" id="JBIGHV010000009">
    <property type="protein sequence ID" value="MFG6432713.1"/>
    <property type="molecule type" value="Genomic_DNA"/>
</dbReference>
<evidence type="ECO:0000256" key="4">
    <source>
        <dbReference type="RuleBase" id="RU362026"/>
    </source>
</evidence>
<dbReference type="Gene3D" id="3.40.50.150">
    <property type="entry name" value="Vaccinia Virus protein VP39"/>
    <property type="match status" value="1"/>
</dbReference>
<protein>
    <recommendedName>
        <fullName evidence="4">Methyltransferase</fullName>
        <ecNumber evidence="4">2.1.1.-</ecNumber>
    </recommendedName>
</protein>
<dbReference type="Pfam" id="PF01555">
    <property type="entry name" value="N6_N4_Mtase"/>
    <property type="match status" value="1"/>
</dbReference>
<organism evidence="6 7">
    <name type="scientific">Pelomonas parva</name>
    <dbReference type="NCBI Taxonomy" id="3299032"/>
    <lineage>
        <taxon>Bacteria</taxon>
        <taxon>Pseudomonadati</taxon>
        <taxon>Pseudomonadota</taxon>
        <taxon>Betaproteobacteria</taxon>
        <taxon>Burkholderiales</taxon>
        <taxon>Sphaerotilaceae</taxon>
        <taxon>Roseateles</taxon>
    </lineage>
</organism>
<dbReference type="PRINTS" id="PR00508">
    <property type="entry name" value="S21N4MTFRASE"/>
</dbReference>
<dbReference type="SUPFAM" id="SSF53335">
    <property type="entry name" value="S-adenosyl-L-methionine-dependent methyltransferases"/>
    <property type="match status" value="1"/>
</dbReference>